<dbReference type="EMBL" id="JBHSFK010000052">
    <property type="protein sequence ID" value="MFC4507201.1"/>
    <property type="molecule type" value="Genomic_DNA"/>
</dbReference>
<evidence type="ECO:0000256" key="2">
    <source>
        <dbReference type="SAM" id="Phobius"/>
    </source>
</evidence>
<dbReference type="Proteomes" id="UP001595839">
    <property type="component" value="Unassembled WGS sequence"/>
</dbReference>
<evidence type="ECO:0000313" key="3">
    <source>
        <dbReference type="EMBL" id="MFC4507201.1"/>
    </source>
</evidence>
<protein>
    <recommendedName>
        <fullName evidence="5">DUF11 domain-containing protein</fullName>
    </recommendedName>
</protein>
<name>A0ABV9B9L3_9ACTN</name>
<keyword evidence="2" id="KW-0812">Transmembrane</keyword>
<evidence type="ECO:0000313" key="4">
    <source>
        <dbReference type="Proteomes" id="UP001595839"/>
    </source>
</evidence>
<keyword evidence="4" id="KW-1185">Reference proteome</keyword>
<keyword evidence="2" id="KW-0472">Membrane</keyword>
<evidence type="ECO:0008006" key="5">
    <source>
        <dbReference type="Google" id="ProtNLM"/>
    </source>
</evidence>
<reference evidence="4" key="1">
    <citation type="journal article" date="2019" name="Int. J. Syst. Evol. Microbiol.">
        <title>The Global Catalogue of Microorganisms (GCM) 10K type strain sequencing project: providing services to taxonomists for standard genome sequencing and annotation.</title>
        <authorList>
            <consortium name="The Broad Institute Genomics Platform"/>
            <consortium name="The Broad Institute Genome Sequencing Center for Infectious Disease"/>
            <person name="Wu L."/>
            <person name="Ma J."/>
        </authorList>
    </citation>
    <scope>NUCLEOTIDE SEQUENCE [LARGE SCALE GENOMIC DNA]</scope>
    <source>
        <strain evidence="4">CGMCC 4.7177</strain>
    </source>
</reference>
<accession>A0ABV9B9L3</accession>
<dbReference type="RefSeq" id="WP_381185404.1">
    <property type="nucleotide sequence ID" value="NZ_JBHSFK010000052.1"/>
</dbReference>
<proteinExistence type="predicted"/>
<gene>
    <name evidence="3" type="ORF">ACFPIH_48635</name>
</gene>
<feature type="region of interest" description="Disordered" evidence="1">
    <location>
        <begin position="50"/>
        <end position="77"/>
    </location>
</feature>
<keyword evidence="2" id="KW-1133">Transmembrane helix</keyword>
<organism evidence="3 4">
    <name type="scientific">Streptomyces vulcanius</name>
    <dbReference type="NCBI Taxonomy" id="1441876"/>
    <lineage>
        <taxon>Bacteria</taxon>
        <taxon>Bacillati</taxon>
        <taxon>Actinomycetota</taxon>
        <taxon>Actinomycetes</taxon>
        <taxon>Kitasatosporales</taxon>
        <taxon>Streptomycetaceae</taxon>
        <taxon>Streptomyces</taxon>
    </lineage>
</organism>
<comment type="caution">
    <text evidence="3">The sequence shown here is derived from an EMBL/GenBank/DDBJ whole genome shotgun (WGS) entry which is preliminary data.</text>
</comment>
<feature type="transmembrane region" description="Helical" evidence="2">
    <location>
        <begin position="250"/>
        <end position="271"/>
    </location>
</feature>
<evidence type="ECO:0000256" key="1">
    <source>
        <dbReference type="SAM" id="MobiDB-lite"/>
    </source>
</evidence>
<sequence length="303" mass="32443">MADHAVRRRIGAAVVSLIALGTAVGPVWAQPQQAAGNPTTLRAEVSTVPVKDGTRMQTGGPLPTGHRSRRPQRPETTTRMLPTTAVHDVDLAHPGTALTVGVSPSSPADYIPVAETVRGRVGDTVVVRLGVRNLGPGFPDGEAGSFAVVPPPGTTVTSIPWEGDDDDRRYACQPPQGKDNYFFLCDFSPPTGGSITLGFHIRIDKRIPGAKGSVTVYGPNDPVPGNDRDTIPVDATPAPLWRWQNPIWHWHHWPLAAGALAVLALAGRWFVRRRRQDQRYSGSVMPSSCMAVEGGSPSERSVL</sequence>